<name>A0A8J2I9J5_9PLEO</name>
<evidence type="ECO:0000313" key="8">
    <source>
        <dbReference type="Proteomes" id="UP000676310"/>
    </source>
</evidence>
<feature type="repeat" description="ANK" evidence="3">
    <location>
        <begin position="867"/>
        <end position="899"/>
    </location>
</feature>
<dbReference type="Pfam" id="PF13637">
    <property type="entry name" value="Ank_4"/>
    <property type="match status" value="1"/>
</dbReference>
<feature type="repeat" description="ANK" evidence="3">
    <location>
        <begin position="933"/>
        <end position="965"/>
    </location>
</feature>
<dbReference type="SUPFAM" id="SSF48403">
    <property type="entry name" value="Ankyrin repeat"/>
    <property type="match status" value="3"/>
</dbReference>
<dbReference type="Gene3D" id="1.25.40.20">
    <property type="entry name" value="Ankyrin repeat-containing domain"/>
    <property type="match status" value="7"/>
</dbReference>
<organism evidence="7 8">
    <name type="scientific">Alternaria atra</name>
    <dbReference type="NCBI Taxonomy" id="119953"/>
    <lineage>
        <taxon>Eukaryota</taxon>
        <taxon>Fungi</taxon>
        <taxon>Dikarya</taxon>
        <taxon>Ascomycota</taxon>
        <taxon>Pezizomycotina</taxon>
        <taxon>Dothideomycetes</taxon>
        <taxon>Pleosporomycetidae</taxon>
        <taxon>Pleosporales</taxon>
        <taxon>Pleosporineae</taxon>
        <taxon>Pleosporaceae</taxon>
        <taxon>Alternaria</taxon>
        <taxon>Alternaria sect. Ulocladioides</taxon>
    </lineage>
</organism>
<dbReference type="OrthoDB" id="195446at2759"/>
<evidence type="ECO:0000313" key="7">
    <source>
        <dbReference type="EMBL" id="CAG5183114.1"/>
    </source>
</evidence>
<comment type="caution">
    <text evidence="7">The sequence shown here is derived from an EMBL/GenBank/DDBJ whole genome shotgun (WGS) entry which is preliminary data.</text>
</comment>
<dbReference type="PROSITE" id="PS50088">
    <property type="entry name" value="ANK_REPEAT"/>
    <property type="match status" value="20"/>
</dbReference>
<dbReference type="PROSITE" id="PS50297">
    <property type="entry name" value="ANK_REP_REGION"/>
    <property type="match status" value="18"/>
</dbReference>
<proteinExistence type="predicted"/>
<reference evidence="7" key="1">
    <citation type="submission" date="2021-05" db="EMBL/GenBank/DDBJ databases">
        <authorList>
            <person name="Stam R."/>
        </authorList>
    </citation>
    <scope>NUCLEOTIDE SEQUENCE</scope>
    <source>
        <strain evidence="7">CS162</strain>
    </source>
</reference>
<dbReference type="PRINTS" id="PR01415">
    <property type="entry name" value="ANKYRIN"/>
</dbReference>
<dbReference type="InterPro" id="IPR027417">
    <property type="entry name" value="P-loop_NTPase"/>
</dbReference>
<dbReference type="SUPFAM" id="SSF52540">
    <property type="entry name" value="P-loop containing nucleoside triphosphate hydrolases"/>
    <property type="match status" value="1"/>
</dbReference>
<evidence type="ECO:0000259" key="6">
    <source>
        <dbReference type="Pfam" id="PF24883"/>
    </source>
</evidence>
<dbReference type="Pfam" id="PF00023">
    <property type="entry name" value="Ank"/>
    <property type="match status" value="2"/>
</dbReference>
<gene>
    <name evidence="7" type="ORF">ALTATR162_LOCUS10442</name>
</gene>
<feature type="repeat" description="ANK" evidence="3">
    <location>
        <begin position="1164"/>
        <end position="1196"/>
    </location>
</feature>
<keyword evidence="1" id="KW-0677">Repeat</keyword>
<feature type="signal peptide" evidence="4">
    <location>
        <begin position="1"/>
        <end position="22"/>
    </location>
</feature>
<dbReference type="InterPro" id="IPR056884">
    <property type="entry name" value="NPHP3-like_N"/>
</dbReference>
<dbReference type="Proteomes" id="UP000676310">
    <property type="component" value="Unassembled WGS sequence"/>
</dbReference>
<evidence type="ECO:0008006" key="9">
    <source>
        <dbReference type="Google" id="ProtNLM"/>
    </source>
</evidence>
<dbReference type="Pfam" id="PF12796">
    <property type="entry name" value="Ank_2"/>
    <property type="match status" value="6"/>
</dbReference>
<feature type="domain" description="GPI inositol-deacylase winged helix" evidence="5">
    <location>
        <begin position="473"/>
        <end position="548"/>
    </location>
</feature>
<feature type="repeat" description="ANK" evidence="3">
    <location>
        <begin position="900"/>
        <end position="932"/>
    </location>
</feature>
<dbReference type="InterPro" id="IPR036770">
    <property type="entry name" value="Ankyrin_rpt-contain_sf"/>
</dbReference>
<feature type="repeat" description="ANK" evidence="3">
    <location>
        <begin position="826"/>
        <end position="858"/>
    </location>
</feature>
<evidence type="ECO:0000256" key="2">
    <source>
        <dbReference type="ARBA" id="ARBA00023043"/>
    </source>
</evidence>
<dbReference type="EMBL" id="CAJRGZ010000028">
    <property type="protein sequence ID" value="CAG5183114.1"/>
    <property type="molecule type" value="Genomic_DNA"/>
</dbReference>
<feature type="repeat" description="ANK" evidence="3">
    <location>
        <begin position="969"/>
        <end position="998"/>
    </location>
</feature>
<keyword evidence="4" id="KW-0732">Signal</keyword>
<feature type="repeat" description="ANK" evidence="3">
    <location>
        <begin position="688"/>
        <end position="720"/>
    </location>
</feature>
<dbReference type="InterPro" id="IPR051631">
    <property type="entry name" value="Ankyrin-KH/SAM_domain"/>
</dbReference>
<dbReference type="SMART" id="SM00248">
    <property type="entry name" value="ANK"/>
    <property type="match status" value="20"/>
</dbReference>
<evidence type="ECO:0000256" key="1">
    <source>
        <dbReference type="ARBA" id="ARBA00022737"/>
    </source>
</evidence>
<feature type="repeat" description="ANK" evidence="3">
    <location>
        <begin position="787"/>
        <end position="819"/>
    </location>
</feature>
<dbReference type="InterPro" id="IPR002110">
    <property type="entry name" value="Ankyrin_rpt"/>
</dbReference>
<evidence type="ECO:0000256" key="4">
    <source>
        <dbReference type="SAM" id="SignalP"/>
    </source>
</evidence>
<dbReference type="PANTHER" id="PTHR23206">
    <property type="entry name" value="MASK PROTEIN"/>
    <property type="match status" value="1"/>
</dbReference>
<feature type="repeat" description="ANK" evidence="3">
    <location>
        <begin position="1032"/>
        <end position="1064"/>
    </location>
</feature>
<evidence type="ECO:0000259" key="5">
    <source>
        <dbReference type="Pfam" id="PF22939"/>
    </source>
</evidence>
<dbReference type="GeneID" id="67010604"/>
<feature type="domain" description="Nephrocystin 3-like N-terminal" evidence="6">
    <location>
        <begin position="199"/>
        <end position="361"/>
    </location>
</feature>
<dbReference type="RefSeq" id="XP_043174013.1">
    <property type="nucleotide sequence ID" value="XM_043318078.1"/>
</dbReference>
<feature type="repeat" description="ANK" evidence="3">
    <location>
        <begin position="1098"/>
        <end position="1130"/>
    </location>
</feature>
<feature type="repeat" description="ANK" evidence="3">
    <location>
        <begin position="721"/>
        <end position="753"/>
    </location>
</feature>
<feature type="repeat" description="ANK" evidence="3">
    <location>
        <begin position="1336"/>
        <end position="1368"/>
    </location>
</feature>
<feature type="repeat" description="ANK" evidence="3">
    <location>
        <begin position="1263"/>
        <end position="1296"/>
    </location>
</feature>
<feature type="repeat" description="ANK" evidence="3">
    <location>
        <begin position="1230"/>
        <end position="1262"/>
    </location>
</feature>
<dbReference type="PANTHER" id="PTHR23206:SF7">
    <property type="entry name" value="PROTEIN KINASE DOMAIN-CONTAINING PROTEIN"/>
    <property type="match status" value="1"/>
</dbReference>
<protein>
    <recommendedName>
        <fullName evidence="9">Arp, Ankyrin repeat protein</fullName>
    </recommendedName>
</protein>
<feature type="repeat" description="ANK" evidence="3">
    <location>
        <begin position="1131"/>
        <end position="1163"/>
    </location>
</feature>
<feature type="repeat" description="ANK" evidence="3">
    <location>
        <begin position="757"/>
        <end position="786"/>
    </location>
</feature>
<feature type="repeat" description="ANK" evidence="3">
    <location>
        <begin position="999"/>
        <end position="1031"/>
    </location>
</feature>
<dbReference type="InterPro" id="IPR054471">
    <property type="entry name" value="GPIID_WHD"/>
</dbReference>
<feature type="repeat" description="ANK" evidence="3">
    <location>
        <begin position="1197"/>
        <end position="1229"/>
    </location>
</feature>
<keyword evidence="8" id="KW-1185">Reference proteome</keyword>
<dbReference type="Gene3D" id="3.40.50.300">
    <property type="entry name" value="P-loop containing nucleotide triphosphate hydrolases"/>
    <property type="match status" value="1"/>
</dbReference>
<accession>A0A8J2I9J5</accession>
<feature type="repeat" description="ANK" evidence="3">
    <location>
        <begin position="1065"/>
        <end position="1097"/>
    </location>
</feature>
<dbReference type="Pfam" id="PF22939">
    <property type="entry name" value="WHD_GPIID"/>
    <property type="match status" value="1"/>
</dbReference>
<evidence type="ECO:0000256" key="3">
    <source>
        <dbReference type="PROSITE-ProRule" id="PRU00023"/>
    </source>
</evidence>
<feature type="repeat" description="ANK" evidence="3">
    <location>
        <begin position="1300"/>
        <end position="1329"/>
    </location>
</feature>
<dbReference type="Pfam" id="PF24883">
    <property type="entry name" value="NPHP3_N"/>
    <property type="match status" value="1"/>
</dbReference>
<keyword evidence="2 3" id="KW-0040">ANK repeat</keyword>
<dbReference type="GO" id="GO:0005737">
    <property type="term" value="C:cytoplasm"/>
    <property type="evidence" value="ECO:0007669"/>
    <property type="project" value="TreeGrafter"/>
</dbReference>
<sequence>MDPLSVTASIIAILQLSAKVLSYLNDVKDASKDRVACAVEASNLHNLLFNLRFRLEEGDLSRPWYVAVRALAVEHGPLDQFKQALEMLQAKMTDGGRLKKAGEALMWKFKKEEIAGVLARMERLKTLVEIALQMDHFKLSQAIKDDTNFVRAHVPIIQSGVDIIRQGQDSAKHRRLVEWLSTSDYPAQQSDIIKRRQEGTGQWFLDAPELRHWLDESNATLFCPGIPGAGKTMIAAIAIDHLLNTAQNSLHGVAYVYCNYKAREEQDVSSLLAAILKQLVQGRLSTVDHIERLYRKHADRGTKPSLDEVYSALRDVLAHYSSAHIVIDALDECQDATRRQFLAKLRDLQATRDIRLLATSRFIPNIEDAFREALRLEVQASREDVKRFVAGQTYQLPACIQRSIVLQEMVQEKITDAVDGMFLLARLHTDSLLDKRTAKDVKTTLAKLTKGAAALDFAYREALQRIDGQLGGDRELARKVLSWITLAERPLTTAEICCALAVEPGEDEIDPENVLTPGDLVSVCAGLVVIDQESAVIRLVHYTTQEYFERIGDVWNQGGQLNITTTCLTYLGFGTFQSGSCSTDEEFEARLQQNQFLDYAAKHLGSHVRTVETEITDRTCELLQGKSFPCVAQALWVPNYKYGGYSTAYPVRTALHYTSQFGLPGITEKVLATVNVPIVEAVNAKDSWGYAPLNSAAENGQLEMVQLLLGKGAEINAQGGYYGNALYVASARGHELVVKMLLDAGADVNAQGGVYGNALQAASYEGHEQVVKTLLDKGADVNAQGGHYGNALQAASYEGQEQVVKTLLDAGADVNVGANVNAQGGHYGNALYLASARGHEQVVKTLLDAGADVNAQGGEYCHAENGDYDNALQAASAGGHEQVVKTLLDRGADVNAQSGEYGNALQAASYGGQEDVVKMLLDAGADVNAQGGDFCNALQAALDEGHEQVVKTLLDAGADVNTQGGYFGNALQATSAEGHERLVKILLDKGAEVNAQGGHYGNALQAASAKGHERLVKMLLDKGADINAQGGEYGNALQAASYGGHERVVKMLLDKGAEVNAQGGHYGNALQATSGKGHEQVVKMLLDKGADVNAQGGEYGNALQAASYGGHERVVKMLLDKGAEVNAQGGHYGNALQATSGKGHEQVVKMLLDKGADVNAQGGHYGNALQAASAKGHEQVVKMLLDKGADVNAQGGHFGNALQAASAKGHERLVKMLLDKGSDINAQGGEYGNALQAASYGGHERVVKMLLDKGAEVNAQGGHYGNALQATSGKGHEQVIVKMLLDKGADVNAQGRVYGNALQAASYEGQEQVVKTLLDAGADVNVGANVNAQGGHYGNALYLASARGHEQVVKMLLNAGAHLPQEADPVLRPD</sequence>
<feature type="chain" id="PRO_5035324340" description="Arp, Ankyrin repeat protein" evidence="4">
    <location>
        <begin position="23"/>
        <end position="1374"/>
    </location>
</feature>